<keyword evidence="6 11" id="KW-0560">Oxidoreductase</keyword>
<dbReference type="Pfam" id="PF02771">
    <property type="entry name" value="Acyl-CoA_dh_N"/>
    <property type="match status" value="1"/>
</dbReference>
<dbReference type="EMBL" id="CP025066">
    <property type="protein sequence ID" value="AUX10446.1"/>
    <property type="molecule type" value="Genomic_DNA"/>
</dbReference>
<proteinExistence type="inferred from homology"/>
<feature type="domain" description="Acyl-CoA dehydrogenase/oxidase N-terminal" evidence="14">
    <location>
        <begin position="65"/>
        <end position="175"/>
    </location>
</feature>
<evidence type="ECO:0000256" key="4">
    <source>
        <dbReference type="ARBA" id="ARBA00022827"/>
    </source>
</evidence>
<dbReference type="PROSITE" id="PS00073">
    <property type="entry name" value="ACYL_COA_DH_2"/>
    <property type="match status" value="1"/>
</dbReference>
<evidence type="ECO:0000259" key="12">
    <source>
        <dbReference type="Pfam" id="PF00441"/>
    </source>
</evidence>
<evidence type="ECO:0000256" key="9">
    <source>
        <dbReference type="ARBA" id="ARBA00039033"/>
    </source>
</evidence>
<dbReference type="GO" id="GO:0033539">
    <property type="term" value="P:fatty acid beta-oxidation using acyl-CoA dehydrogenase"/>
    <property type="evidence" value="ECO:0007669"/>
    <property type="project" value="TreeGrafter"/>
</dbReference>
<evidence type="ECO:0000259" key="13">
    <source>
        <dbReference type="Pfam" id="PF02770"/>
    </source>
</evidence>
<dbReference type="Gene3D" id="1.10.540.10">
    <property type="entry name" value="Acyl-CoA dehydrogenase/oxidase, N-terminal domain"/>
    <property type="match status" value="1"/>
</dbReference>
<comment type="pathway">
    <text evidence="7">Amino-acid metabolism; lysine degradation.</text>
</comment>
<dbReference type="GO" id="GO:0004361">
    <property type="term" value="F:glutaryl-CoA dehydrogenase activity"/>
    <property type="evidence" value="ECO:0007669"/>
    <property type="project" value="UniProtKB-EC"/>
</dbReference>
<keyword evidence="16" id="KW-1185">Reference proteome</keyword>
<feature type="domain" description="Acyl-CoA dehydrogenase/oxidase C-terminal" evidence="12">
    <location>
        <begin position="286"/>
        <end position="431"/>
    </location>
</feature>
<evidence type="ECO:0000256" key="5">
    <source>
        <dbReference type="ARBA" id="ARBA00022946"/>
    </source>
</evidence>
<name>A0A343TMX4_9EURY</name>
<keyword evidence="5" id="KW-0809">Transit peptide</keyword>
<reference evidence="16" key="1">
    <citation type="submission" date="2017-11" db="EMBL/GenBank/DDBJ databases">
        <title>Phenotypic and genomic properties of facultatively anaerobic sulfur-reducing natronoarchaea from hypersaline soda lakes.</title>
        <authorList>
            <person name="Sorokin D.Y."/>
            <person name="Kublanov I.V."/>
            <person name="Roman P."/>
            <person name="Sinninghe Damste J.S."/>
            <person name="Golyshin P.N."/>
            <person name="Rojo D."/>
            <person name="Ciordia S."/>
            <person name="Mena M.D.C."/>
            <person name="Ferrer M."/>
            <person name="Messina E."/>
            <person name="Smedile F."/>
            <person name="La Spada G."/>
            <person name="La Cono V."/>
            <person name="Yakimov M.M."/>
        </authorList>
    </citation>
    <scope>NUCLEOTIDE SEQUENCE [LARGE SCALE GENOMIC DNA]</scope>
    <source>
        <strain evidence="16">AArc-Sl</strain>
    </source>
</reference>
<dbReference type="Gene3D" id="1.20.140.10">
    <property type="entry name" value="Butyryl-CoA Dehydrogenase, subunit A, domain 3"/>
    <property type="match status" value="1"/>
</dbReference>
<comment type="catalytic activity">
    <reaction evidence="10">
        <text>glutaryl-CoA + oxidized [electron-transfer flavoprotein] + 2 H(+) = (2E)-butenoyl-CoA + reduced [electron-transfer flavoprotein] + CO2</text>
        <dbReference type="Rhea" id="RHEA:13389"/>
        <dbReference type="Rhea" id="RHEA-COMP:10685"/>
        <dbReference type="Rhea" id="RHEA-COMP:10686"/>
        <dbReference type="ChEBI" id="CHEBI:15378"/>
        <dbReference type="ChEBI" id="CHEBI:16526"/>
        <dbReference type="ChEBI" id="CHEBI:57332"/>
        <dbReference type="ChEBI" id="CHEBI:57378"/>
        <dbReference type="ChEBI" id="CHEBI:57692"/>
        <dbReference type="ChEBI" id="CHEBI:58307"/>
        <dbReference type="EC" id="1.3.8.6"/>
    </reaction>
</comment>
<evidence type="ECO:0000313" key="15">
    <source>
        <dbReference type="EMBL" id="AUX10446.1"/>
    </source>
</evidence>
<dbReference type="Pfam" id="PF00441">
    <property type="entry name" value="Acyl-CoA_dh_1"/>
    <property type="match status" value="1"/>
</dbReference>
<dbReference type="InterPro" id="IPR006091">
    <property type="entry name" value="Acyl-CoA_Oxase/DH_mid-dom"/>
</dbReference>
<keyword evidence="4 11" id="KW-0274">FAD</keyword>
<evidence type="ECO:0000256" key="7">
    <source>
        <dbReference type="ARBA" id="ARBA00037899"/>
    </source>
</evidence>
<dbReference type="KEGG" id="hdf:AArcSl_2831"/>
<sequence length="439" mass="48610">MSRRHSRVLAAVLAIVDDAAITTSIAFRRRRKQHWIGPTKKIIALVFESPPVMLDYVSLEADLDQEERMIRDTAREFVDEHVKPDIGDNFEEGTFPTELIPKMGELGFYAPNLEGYGSPNVSETAYGLLMQELEAGDSGFRSMVSVQGALVMYPIHAYGSEEQKTEWLPKLGQGEAVGCFGLTEPEHGSNPSAMNTSAERDGNDYVLNGSKTWITNSPISDVAIVWARDRSVDDQPVRGFLVETDRDGVTTNKITDKISLRASITGEIGLNDVIVPEENVLPGVTGMKGPLSCLTQARYGIAWGAVGAARDCFEQARQYALDRDQFGGPIARFQLQQEKLAEMATQITLGQLLVYRLADLKERGDLRPQHVSMAKRNNVRMARDQARVAREIIGGNGITTDYSPMRHMANMETVYTYEGTHDIHTLILGEDLTGIPAYQ</sequence>
<evidence type="ECO:0000259" key="14">
    <source>
        <dbReference type="Pfam" id="PF02771"/>
    </source>
</evidence>
<gene>
    <name evidence="15" type="primary">gcdH</name>
    <name evidence="15" type="ORF">AArcSl_2831</name>
</gene>
<dbReference type="InterPro" id="IPR006089">
    <property type="entry name" value="Acyl-CoA_DH_CS"/>
</dbReference>
<dbReference type="InterPro" id="IPR009100">
    <property type="entry name" value="AcylCoA_DH/oxidase_NM_dom_sf"/>
</dbReference>
<dbReference type="Pfam" id="PF02770">
    <property type="entry name" value="Acyl-CoA_dh_M"/>
    <property type="match status" value="1"/>
</dbReference>
<dbReference type="InterPro" id="IPR037069">
    <property type="entry name" value="AcylCoA_DH/ox_N_sf"/>
</dbReference>
<protein>
    <recommendedName>
        <fullName evidence="9">glutaryl-CoA dehydrogenase (ETF)</fullName>
        <ecNumber evidence="9">1.3.8.6</ecNumber>
    </recommendedName>
</protein>
<dbReference type="Gene3D" id="2.40.110.10">
    <property type="entry name" value="Butyryl-CoA Dehydrogenase, subunit A, domain 2"/>
    <property type="match status" value="1"/>
</dbReference>
<dbReference type="EC" id="1.3.8.6" evidence="9"/>
<feature type="domain" description="Acyl-CoA oxidase/dehydrogenase middle" evidence="13">
    <location>
        <begin position="179"/>
        <end position="273"/>
    </location>
</feature>
<dbReference type="GO" id="GO:0050660">
    <property type="term" value="F:flavin adenine dinucleotide binding"/>
    <property type="evidence" value="ECO:0007669"/>
    <property type="project" value="InterPro"/>
</dbReference>
<dbReference type="InterPro" id="IPR046373">
    <property type="entry name" value="Acyl-CoA_Oxase/DH_mid-dom_sf"/>
</dbReference>
<dbReference type="SUPFAM" id="SSF47203">
    <property type="entry name" value="Acyl-CoA dehydrogenase C-terminal domain-like"/>
    <property type="match status" value="1"/>
</dbReference>
<evidence type="ECO:0000256" key="10">
    <source>
        <dbReference type="ARBA" id="ARBA00049493"/>
    </source>
</evidence>
<comment type="cofactor">
    <cofactor evidence="1 11">
        <name>FAD</name>
        <dbReference type="ChEBI" id="CHEBI:57692"/>
    </cofactor>
</comment>
<dbReference type="Proteomes" id="UP000263012">
    <property type="component" value="Chromosome"/>
</dbReference>
<evidence type="ECO:0000256" key="1">
    <source>
        <dbReference type="ARBA" id="ARBA00001974"/>
    </source>
</evidence>
<evidence type="ECO:0000256" key="3">
    <source>
        <dbReference type="ARBA" id="ARBA00022630"/>
    </source>
</evidence>
<evidence type="ECO:0000256" key="8">
    <source>
        <dbReference type="ARBA" id="ARBA00037927"/>
    </source>
</evidence>
<comment type="pathway">
    <text evidence="8">Amino-acid metabolism; tryptophan metabolism.</text>
</comment>
<accession>A0A343TMX4</accession>
<dbReference type="GO" id="GO:0000062">
    <property type="term" value="F:fatty-acyl-CoA binding"/>
    <property type="evidence" value="ECO:0007669"/>
    <property type="project" value="TreeGrafter"/>
</dbReference>
<dbReference type="SUPFAM" id="SSF56645">
    <property type="entry name" value="Acyl-CoA dehydrogenase NM domain-like"/>
    <property type="match status" value="1"/>
</dbReference>
<keyword evidence="3 11" id="KW-0285">Flavoprotein</keyword>
<dbReference type="InterPro" id="IPR013786">
    <property type="entry name" value="AcylCoA_DH/ox_N"/>
</dbReference>
<evidence type="ECO:0000313" key="16">
    <source>
        <dbReference type="Proteomes" id="UP000263012"/>
    </source>
</evidence>
<evidence type="ECO:0000256" key="11">
    <source>
        <dbReference type="RuleBase" id="RU362125"/>
    </source>
</evidence>
<dbReference type="PANTHER" id="PTHR42807:SF1">
    <property type="entry name" value="GLUTARYL-COA DEHYDROGENASE, MITOCHONDRIAL"/>
    <property type="match status" value="1"/>
</dbReference>
<comment type="similarity">
    <text evidence="2 11">Belongs to the acyl-CoA dehydrogenase family.</text>
</comment>
<organism evidence="15 16">
    <name type="scientific">Halalkaliarchaeum desulfuricum</name>
    <dbReference type="NCBI Taxonomy" id="2055893"/>
    <lineage>
        <taxon>Archaea</taxon>
        <taxon>Methanobacteriati</taxon>
        <taxon>Methanobacteriota</taxon>
        <taxon>Stenosarchaea group</taxon>
        <taxon>Halobacteria</taxon>
        <taxon>Halobacteriales</taxon>
        <taxon>Haloferacaceae</taxon>
        <taxon>Halalkaliarchaeum</taxon>
    </lineage>
</organism>
<dbReference type="PANTHER" id="PTHR42807">
    <property type="entry name" value="GLUTARYL-COA DEHYDROGENASE, MITOCHONDRIAL"/>
    <property type="match status" value="1"/>
</dbReference>
<dbReference type="AlphaFoldDB" id="A0A343TMX4"/>
<dbReference type="InterPro" id="IPR036250">
    <property type="entry name" value="AcylCo_DH-like_C"/>
</dbReference>
<dbReference type="GO" id="GO:0046949">
    <property type="term" value="P:fatty-acyl-CoA biosynthetic process"/>
    <property type="evidence" value="ECO:0007669"/>
    <property type="project" value="TreeGrafter"/>
</dbReference>
<evidence type="ECO:0000256" key="6">
    <source>
        <dbReference type="ARBA" id="ARBA00023002"/>
    </source>
</evidence>
<evidence type="ECO:0000256" key="2">
    <source>
        <dbReference type="ARBA" id="ARBA00009347"/>
    </source>
</evidence>
<dbReference type="InterPro" id="IPR052033">
    <property type="entry name" value="Glutaryl-CoA_DH_mitochondrial"/>
</dbReference>
<dbReference type="InterPro" id="IPR009075">
    <property type="entry name" value="AcylCo_DH/oxidase_C"/>
</dbReference>